<dbReference type="OrthoDB" id="5328682at2"/>
<evidence type="ECO:0000256" key="2">
    <source>
        <dbReference type="ARBA" id="ARBA00023186"/>
    </source>
</evidence>
<comment type="subcellular location">
    <subcellularLocation>
        <location evidence="3">Cytoplasm</location>
    </subcellularLocation>
</comment>
<dbReference type="STRING" id="1548208.AXK12_06490"/>
<keyword evidence="3" id="KW-0996">Nickel insertion</keyword>
<comment type="function">
    <text evidence="3">Required for maturation of urease via the functional incorporation of the urease nickel metallocenter.</text>
</comment>
<dbReference type="RefSeq" id="WP_068712557.1">
    <property type="nucleotide sequence ID" value="NZ_LSZP01000047.1"/>
</dbReference>
<keyword evidence="3" id="KW-0963">Cytoplasm</keyword>
<dbReference type="EMBL" id="LSZP01000047">
    <property type="protein sequence ID" value="KXU34880.1"/>
    <property type="molecule type" value="Genomic_DNA"/>
</dbReference>
<evidence type="ECO:0000256" key="1">
    <source>
        <dbReference type="ARBA" id="ARBA00007177"/>
    </source>
</evidence>
<dbReference type="Pfam" id="PF01774">
    <property type="entry name" value="UreD"/>
    <property type="match status" value="1"/>
</dbReference>
<keyword evidence="2 3" id="KW-0143">Chaperone</keyword>
<dbReference type="InterPro" id="IPR002669">
    <property type="entry name" value="UreD"/>
</dbReference>
<protein>
    <recommendedName>
        <fullName evidence="3">Urease accessory protein UreD</fullName>
    </recommendedName>
</protein>
<name>A0A139SK67_9BACT</name>
<proteinExistence type="inferred from homology"/>
<keyword evidence="5" id="KW-1185">Reference proteome</keyword>
<dbReference type="Proteomes" id="UP000071392">
    <property type="component" value="Unassembled WGS sequence"/>
</dbReference>
<dbReference type="HAMAP" id="MF_01384">
    <property type="entry name" value="UreD"/>
    <property type="match status" value="1"/>
</dbReference>
<dbReference type="AlphaFoldDB" id="A0A139SK67"/>
<reference evidence="4 5" key="1">
    <citation type="submission" date="2016-02" db="EMBL/GenBank/DDBJ databases">
        <authorList>
            <person name="Wen L."/>
            <person name="He K."/>
            <person name="Yang H."/>
        </authorList>
    </citation>
    <scope>NUCLEOTIDE SEQUENCE [LARGE SCALE GENOMIC DNA]</scope>
    <source>
        <strain evidence="4 5">CV41</strain>
    </source>
</reference>
<organism evidence="4 5">
    <name type="scientific">Cephaloticoccus capnophilus</name>
    <dbReference type="NCBI Taxonomy" id="1548208"/>
    <lineage>
        <taxon>Bacteria</taxon>
        <taxon>Pseudomonadati</taxon>
        <taxon>Verrucomicrobiota</taxon>
        <taxon>Opitutia</taxon>
        <taxon>Opitutales</taxon>
        <taxon>Opitutaceae</taxon>
        <taxon>Cephaloticoccus</taxon>
    </lineage>
</organism>
<accession>A0A139SK67</accession>
<dbReference type="GO" id="GO:0005737">
    <property type="term" value="C:cytoplasm"/>
    <property type="evidence" value="ECO:0007669"/>
    <property type="project" value="UniProtKB-SubCell"/>
</dbReference>
<gene>
    <name evidence="3" type="primary">ureD</name>
    <name evidence="4" type="ORF">AXK12_06490</name>
</gene>
<sequence length="284" mass="29905">MSVCDSQTKSDSSGWHARLALDFARQGPRTVLVGNRHTGPLRVQKPLHPEGEAVCHAIVLHPPAGIVGGDSLAIAVDLAAGAHALLTTPGAGKWYRSGGPSASLTQTITVGDGAVCEWLPQETLVFDGARGGQTTEIELAADARFVGVELLCFGRTASGERFAHGDFAMRTRIRRDGQTLWLERGRVTGNSPLLASPIGLAGQPVVATMWVVAPQVNEGLRDACRAILPEVGAGGVTLLPGGVLLARWLGPACEPGRAWFARLWAVLRPALSGRAAVTPRIWNT</sequence>
<comment type="similarity">
    <text evidence="1 3">Belongs to the UreD family.</text>
</comment>
<evidence type="ECO:0000256" key="3">
    <source>
        <dbReference type="HAMAP-Rule" id="MF_01384"/>
    </source>
</evidence>
<dbReference type="GO" id="GO:0016151">
    <property type="term" value="F:nickel cation binding"/>
    <property type="evidence" value="ECO:0007669"/>
    <property type="project" value="UniProtKB-UniRule"/>
</dbReference>
<comment type="caution">
    <text evidence="4">The sequence shown here is derived from an EMBL/GenBank/DDBJ whole genome shotgun (WGS) entry which is preliminary data.</text>
</comment>
<evidence type="ECO:0000313" key="5">
    <source>
        <dbReference type="Proteomes" id="UP000071392"/>
    </source>
</evidence>
<dbReference type="PANTHER" id="PTHR33643">
    <property type="entry name" value="UREASE ACCESSORY PROTEIN D"/>
    <property type="match status" value="1"/>
</dbReference>
<dbReference type="PANTHER" id="PTHR33643:SF1">
    <property type="entry name" value="UREASE ACCESSORY PROTEIN D"/>
    <property type="match status" value="1"/>
</dbReference>
<comment type="subunit">
    <text evidence="3">UreD, UreF and UreG form a complex that acts as a GTP-hydrolysis-dependent molecular chaperone, activating the urease apoprotein by helping to assemble the nickel containing metallocenter of UreC. The UreE protein probably delivers the nickel.</text>
</comment>
<evidence type="ECO:0000313" key="4">
    <source>
        <dbReference type="EMBL" id="KXU34880.1"/>
    </source>
</evidence>